<evidence type="ECO:0000256" key="2">
    <source>
        <dbReference type="SAM" id="Coils"/>
    </source>
</evidence>
<keyword evidence="4" id="KW-0614">Plasmid</keyword>
<dbReference type="Pfam" id="PF13333">
    <property type="entry name" value="rve_2"/>
    <property type="match status" value="1"/>
</dbReference>
<dbReference type="Proteomes" id="UP001062223">
    <property type="component" value="Plasmid unnamed"/>
</dbReference>
<dbReference type="NCBIfam" id="NF033516">
    <property type="entry name" value="transpos_IS3"/>
    <property type="match status" value="1"/>
</dbReference>
<dbReference type="InterPro" id="IPR012337">
    <property type="entry name" value="RNaseH-like_sf"/>
</dbReference>
<organism evidence="4 5">
    <name type="scientific">Curtobacterium poinsettiae</name>
    <dbReference type="NCBI Taxonomy" id="159612"/>
    <lineage>
        <taxon>Bacteria</taxon>
        <taxon>Bacillati</taxon>
        <taxon>Actinomycetota</taxon>
        <taxon>Actinomycetes</taxon>
        <taxon>Micrococcales</taxon>
        <taxon>Microbacteriaceae</taxon>
        <taxon>Curtobacterium</taxon>
    </lineage>
</organism>
<reference evidence="4" key="1">
    <citation type="submission" date="2022-09" db="EMBL/GenBank/DDBJ databases">
        <title>Taxonomy of Curtobacterium flaccumfaciens.</title>
        <authorList>
            <person name="Osdaghi E."/>
            <person name="Taghavi S.M."/>
            <person name="Hamidizade M."/>
            <person name="Abachi H."/>
            <person name="Fazliarab A."/>
            <person name="Baeyen S."/>
            <person name="Portier P."/>
            <person name="Van Vaerenbergh J."/>
            <person name="Jacques M.-A."/>
        </authorList>
    </citation>
    <scope>NUCLEOTIDE SEQUENCE</scope>
    <source>
        <strain evidence="4">AGQB46</strain>
        <plasmid evidence="4">unnamed</plasmid>
    </source>
</reference>
<dbReference type="Gene3D" id="1.10.10.60">
    <property type="entry name" value="Homeodomain-like"/>
    <property type="match status" value="1"/>
</dbReference>
<feature type="coiled-coil region" evidence="2">
    <location>
        <begin position="56"/>
        <end position="83"/>
    </location>
</feature>
<dbReference type="KEGG" id="cpoi:OE229_17655"/>
<evidence type="ECO:0000259" key="3">
    <source>
        <dbReference type="PROSITE" id="PS50994"/>
    </source>
</evidence>
<comment type="function">
    <text evidence="1">Involved in the transposition of the insertion sequence.</text>
</comment>
<sequence>MAKPYPDEFRRDVIAVARRGEIPLTQVAKDFGISEGTVTNWLRRADIDDGVRSGTTTTENVELRELRKRNRLLEQENEILRRAAAYLSQGAPPKMMYPLVLELAADQIPVAVTCRVLGFSKQAFYAWRKSPVSRRDWENAHLTNAAVDAHRDDPTFGYRFIADDLGAAGHRVSERRVWRLCSQQRLWSLHAKKRGLTRKAGPPVHDDRVRRAFTAPDLDRLWLTDITEHSTAEGKLYLCAVKDACSRRIVGYSIDARMRSSLAVAALQMAISRRNPSGTVIHSDRGSQFRSKKFVRALSDAGLLGSMGRVGACADNAAMESFFALLQQNVLNRRRWASREQLRLAIVHWIEGTYHRKRRQRGLGKLTPIEYEAIINPQVAPAA</sequence>
<feature type="domain" description="Integrase catalytic" evidence="3">
    <location>
        <begin position="212"/>
        <end position="376"/>
    </location>
</feature>
<dbReference type="GO" id="GO:0003676">
    <property type="term" value="F:nucleic acid binding"/>
    <property type="evidence" value="ECO:0007669"/>
    <property type="project" value="InterPro"/>
</dbReference>
<evidence type="ECO:0000256" key="1">
    <source>
        <dbReference type="ARBA" id="ARBA00002286"/>
    </source>
</evidence>
<dbReference type="Gene3D" id="3.30.420.10">
    <property type="entry name" value="Ribonuclease H-like superfamily/Ribonuclease H"/>
    <property type="match status" value="1"/>
</dbReference>
<dbReference type="InterPro" id="IPR009057">
    <property type="entry name" value="Homeodomain-like_sf"/>
</dbReference>
<dbReference type="Pfam" id="PF13276">
    <property type="entry name" value="HTH_21"/>
    <property type="match status" value="1"/>
</dbReference>
<dbReference type="PANTHER" id="PTHR46889:SF4">
    <property type="entry name" value="TRANSPOSASE INSO FOR INSERTION SEQUENCE ELEMENT IS911B-RELATED"/>
    <property type="match status" value="1"/>
</dbReference>
<dbReference type="PANTHER" id="PTHR46889">
    <property type="entry name" value="TRANSPOSASE INSF FOR INSERTION SEQUENCE IS3B-RELATED"/>
    <property type="match status" value="1"/>
</dbReference>
<name>A0A9Q9T5D9_9MICO</name>
<dbReference type="SUPFAM" id="SSF53098">
    <property type="entry name" value="Ribonuclease H-like"/>
    <property type="match status" value="1"/>
</dbReference>
<evidence type="ECO:0000313" key="4">
    <source>
        <dbReference type="EMBL" id="UYC82761.1"/>
    </source>
</evidence>
<dbReference type="AlphaFoldDB" id="A0A9Q9T5D9"/>
<dbReference type="EMBL" id="CP106880">
    <property type="protein sequence ID" value="UYC82761.1"/>
    <property type="molecule type" value="Genomic_DNA"/>
</dbReference>
<protein>
    <submittedName>
        <fullName evidence="4">IS3 family transposase</fullName>
    </submittedName>
</protein>
<dbReference type="InterPro" id="IPR025948">
    <property type="entry name" value="HTH-like_dom"/>
</dbReference>
<dbReference type="Pfam" id="PF00665">
    <property type="entry name" value="rve"/>
    <property type="match status" value="1"/>
</dbReference>
<dbReference type="PROSITE" id="PS50994">
    <property type="entry name" value="INTEGRASE"/>
    <property type="match status" value="1"/>
</dbReference>
<gene>
    <name evidence="4" type="ORF">OE229_17655</name>
</gene>
<evidence type="ECO:0000313" key="5">
    <source>
        <dbReference type="Proteomes" id="UP001062223"/>
    </source>
</evidence>
<geneLocation type="plasmid" evidence="4 5">
    <name>unnamed</name>
</geneLocation>
<dbReference type="SUPFAM" id="SSF46689">
    <property type="entry name" value="Homeodomain-like"/>
    <property type="match status" value="1"/>
</dbReference>
<accession>A0A9Q9T5D9</accession>
<proteinExistence type="predicted"/>
<dbReference type="GeneID" id="99625340"/>
<dbReference type="InterPro" id="IPR048020">
    <property type="entry name" value="Transpos_IS3"/>
</dbReference>
<dbReference type="InterPro" id="IPR001584">
    <property type="entry name" value="Integrase_cat-core"/>
</dbReference>
<keyword evidence="2" id="KW-0175">Coiled coil</keyword>
<dbReference type="RefSeq" id="WP_259581474.1">
    <property type="nucleotide sequence ID" value="NZ_CP104936.1"/>
</dbReference>
<dbReference type="GO" id="GO:0015074">
    <property type="term" value="P:DNA integration"/>
    <property type="evidence" value="ECO:0007669"/>
    <property type="project" value="InterPro"/>
</dbReference>
<dbReference type="InterPro" id="IPR050900">
    <property type="entry name" value="Transposase_IS3/IS150/IS904"/>
</dbReference>
<dbReference type="InterPro" id="IPR036397">
    <property type="entry name" value="RNaseH_sf"/>
</dbReference>